<protein>
    <recommendedName>
        <fullName evidence="7">RNA polymerase II assembly factor Rtp1 C-terminal domain-containing protein</fullName>
    </recommendedName>
</protein>
<gene>
    <name evidence="5" type="ORF">GGI15_004619</name>
</gene>
<organism evidence="5 6">
    <name type="scientific">Coemansia interrupta</name>
    <dbReference type="NCBI Taxonomy" id="1126814"/>
    <lineage>
        <taxon>Eukaryota</taxon>
        <taxon>Fungi</taxon>
        <taxon>Fungi incertae sedis</taxon>
        <taxon>Zoopagomycota</taxon>
        <taxon>Kickxellomycotina</taxon>
        <taxon>Kickxellomycetes</taxon>
        <taxon>Kickxellales</taxon>
        <taxon>Kickxellaceae</taxon>
        <taxon>Coemansia</taxon>
    </lineage>
</organism>
<comment type="caution">
    <text evidence="5">The sequence shown here is derived from an EMBL/GenBank/DDBJ whole genome shotgun (WGS) entry which is preliminary data.</text>
</comment>
<dbReference type="PANTHER" id="PTHR20959:SF1">
    <property type="entry name" value="TRANSPORT AND GOLGI ORGANIZATION PROTEIN 6 HOMOLOG"/>
    <property type="match status" value="1"/>
</dbReference>
<feature type="domain" description="TANGO6 N-terminal" evidence="4">
    <location>
        <begin position="84"/>
        <end position="278"/>
    </location>
</feature>
<feature type="domain" description="RNA polymerase II assembly factor Rtp1 C-terminal" evidence="2">
    <location>
        <begin position="994"/>
        <end position="1027"/>
    </location>
</feature>
<dbReference type="EMBL" id="JANBUM010000441">
    <property type="protein sequence ID" value="KAJ2777095.1"/>
    <property type="molecule type" value="Genomic_DNA"/>
</dbReference>
<evidence type="ECO:0000259" key="2">
    <source>
        <dbReference type="Pfam" id="PF10304"/>
    </source>
</evidence>
<dbReference type="Pfam" id="PF25267">
    <property type="entry name" value="TANGO6_N"/>
    <property type="match status" value="1"/>
</dbReference>
<dbReference type="Pfam" id="PF10363">
    <property type="entry name" value="RTP1_C1"/>
    <property type="match status" value="1"/>
</dbReference>
<dbReference type="InterPro" id="IPR011989">
    <property type="entry name" value="ARM-like"/>
</dbReference>
<evidence type="ECO:0000259" key="3">
    <source>
        <dbReference type="Pfam" id="PF10363"/>
    </source>
</evidence>
<dbReference type="SUPFAM" id="SSF48371">
    <property type="entry name" value="ARM repeat"/>
    <property type="match status" value="1"/>
</dbReference>
<name>A0A9W8LDI2_9FUNG</name>
<dbReference type="InterPro" id="IPR016024">
    <property type="entry name" value="ARM-type_fold"/>
</dbReference>
<comment type="similarity">
    <text evidence="1">Belongs to the Tango6 family.</text>
</comment>
<dbReference type="Proteomes" id="UP001140172">
    <property type="component" value="Unassembled WGS sequence"/>
</dbReference>
<keyword evidence="6" id="KW-1185">Reference proteome</keyword>
<evidence type="ECO:0000259" key="4">
    <source>
        <dbReference type="Pfam" id="PF25267"/>
    </source>
</evidence>
<dbReference type="InterPro" id="IPR019451">
    <property type="entry name" value="Rtp1_C1"/>
</dbReference>
<evidence type="ECO:0008006" key="7">
    <source>
        <dbReference type="Google" id="ProtNLM"/>
    </source>
</evidence>
<dbReference type="InterPro" id="IPR019414">
    <property type="entry name" value="Rtp1_C2"/>
</dbReference>
<proteinExistence type="inferred from homology"/>
<dbReference type="PANTHER" id="PTHR20959">
    <property type="entry name" value="TRANSPORT AND GOLGI ORGANIZATION PROTEIN 6 FAMILY MEMBER"/>
    <property type="match status" value="1"/>
</dbReference>
<dbReference type="Pfam" id="PF10304">
    <property type="entry name" value="RTP1_C2"/>
    <property type="match status" value="1"/>
</dbReference>
<reference evidence="5" key="1">
    <citation type="submission" date="2022-07" db="EMBL/GenBank/DDBJ databases">
        <title>Phylogenomic reconstructions and comparative analyses of Kickxellomycotina fungi.</title>
        <authorList>
            <person name="Reynolds N.K."/>
            <person name="Stajich J.E."/>
            <person name="Barry K."/>
            <person name="Grigoriev I.V."/>
            <person name="Crous P."/>
            <person name="Smith M.E."/>
        </authorList>
    </citation>
    <scope>NUCLEOTIDE SEQUENCE</scope>
    <source>
        <strain evidence="5">BCRC 34489</strain>
    </source>
</reference>
<evidence type="ECO:0000256" key="1">
    <source>
        <dbReference type="ARBA" id="ARBA00005724"/>
    </source>
</evidence>
<evidence type="ECO:0000313" key="6">
    <source>
        <dbReference type="Proteomes" id="UP001140172"/>
    </source>
</evidence>
<sequence>MSDDIRHKVSTKYPSLVSLSALVSSTLSNLKSTAKQLSKGGTSQDLQVIAAAQPPPVPELLCLLERLQQEIRDRGQAVSDDGYVDALGLRDRQVVAQAVDLVMVFGVHPRLLPGIGVPLGQRVGSQAAAVMAQTLQRQFHSPAFVSRLTSSAEDELRLPSVTMRLARIIRNKVEHGTADVAHALLGKCTNDLLAALLQTAYAPLPPPNTQAPAGYLDNIEVQEDRRTELRKEFTWIFDACSPFVLLESLTTLLNAAVSHKPQPGPKWFVTLCSRFLSRVLLRPAGARITVDFFVANDADITAQKLERITSLLLTPAAGAKPDEYYAAIIPQIVDMAEVPQEKPEGAEDVIGEMMNADAVQQRVAQVATYAMQRLADRDVGAFKMHVADVICPPLLRWFITLPLLATLVVPVFAPLLHWYAHESARPERKQTCETLCDILVATLAGLPQSATISTVLNAIQLERGDNAAESEEASDDEWTVFAASADPKDSTHLVWRSADTTASASDQQPVPIDALLEILGTPELSAHLGDIFVTLLREQQALLELVSQGGGGGVAVGIPGLVRKWWAVSQATLAMVERFGPAVLTRHADVLAFIFDTLERSAEVFGTAAGDSDDRRDEPPSIEALVESLSVGGSDRATEAGAEDEVEIEGRMGSTELVVLALMLLGQVMTASEQQAFSAMAPSLAHRIPGATPDGGSALPKIVWNGEALRHLRGILTQLKRLEGQRASAAVARLAGEVKLQAVMVLALHGGDNARHAAGAGDGESEADGASAEVQRFNAAVRDIRDELVPVRAHGIIELRNMVLARSSVLAGDRLDATIGLFVDMAKSSDSFVYLNAIRGLAALADAHGRRFIPRLVAMYCGHDSDGLSLDEHVRVGEALLQSVQRAGMMLGEYAELVVPALLAVVQRADEGHVDEAVVRRHSALAILAMCAETCPLALQRWVGEITSTLEDILLVNAGSAGDAAVVRRAAVVVWQSLVRGYGDRVGRLVEPDELRRIYRVLRRVAEGDADEITRLQAQIAVADLDDLVRGQLLGQQYL</sequence>
<dbReference type="AlphaFoldDB" id="A0A9W8LDI2"/>
<dbReference type="OrthoDB" id="39591at2759"/>
<dbReference type="InterPro" id="IPR057347">
    <property type="entry name" value="TANGO6_N"/>
</dbReference>
<feature type="domain" description="RNA polymerase II assembly factor Rtp1 C-terminal" evidence="3">
    <location>
        <begin position="777"/>
        <end position="889"/>
    </location>
</feature>
<dbReference type="Gene3D" id="1.25.10.10">
    <property type="entry name" value="Leucine-rich Repeat Variant"/>
    <property type="match status" value="1"/>
</dbReference>
<dbReference type="InterPro" id="IPR039600">
    <property type="entry name" value="TANGO6/Rtp1"/>
</dbReference>
<dbReference type="GO" id="GO:0009306">
    <property type="term" value="P:protein secretion"/>
    <property type="evidence" value="ECO:0007669"/>
    <property type="project" value="TreeGrafter"/>
</dbReference>
<accession>A0A9W8LDI2</accession>
<evidence type="ECO:0000313" key="5">
    <source>
        <dbReference type="EMBL" id="KAJ2777095.1"/>
    </source>
</evidence>